<dbReference type="GO" id="GO:0006683">
    <property type="term" value="P:galactosylceramide catabolic process"/>
    <property type="evidence" value="ECO:0007669"/>
    <property type="project" value="InterPro"/>
</dbReference>
<dbReference type="PANTHER" id="PTHR15172:SF1">
    <property type="entry name" value="GALACTOCEREBROSIDASE"/>
    <property type="match status" value="1"/>
</dbReference>
<dbReference type="Proteomes" id="UP000654075">
    <property type="component" value="Unassembled WGS sequence"/>
</dbReference>
<dbReference type="InterPro" id="IPR013780">
    <property type="entry name" value="Glyco_hydro_b"/>
</dbReference>
<dbReference type="InterPro" id="IPR013785">
    <property type="entry name" value="Aldolase_TIM"/>
</dbReference>
<evidence type="ECO:0000313" key="6">
    <source>
        <dbReference type="EMBL" id="CAE8625706.1"/>
    </source>
</evidence>
<evidence type="ECO:0000313" key="7">
    <source>
        <dbReference type="Proteomes" id="UP000654075"/>
    </source>
</evidence>
<accession>A0A813GSP1</accession>
<dbReference type="PROSITE" id="PS50231">
    <property type="entry name" value="RICIN_B_LECTIN"/>
    <property type="match status" value="1"/>
</dbReference>
<comment type="caution">
    <text evidence="6">The sequence shown here is derived from an EMBL/GenBank/DDBJ whole genome shotgun (WGS) entry which is preliminary data.</text>
</comment>
<feature type="domain" description="Ricin B lectin" evidence="4">
    <location>
        <begin position="584"/>
        <end position="675"/>
    </location>
</feature>
<dbReference type="Gene3D" id="2.60.120.560">
    <property type="entry name" value="Exo-inulinase, domain 1"/>
    <property type="match status" value="1"/>
</dbReference>
<evidence type="ECO:0000256" key="1">
    <source>
        <dbReference type="ARBA" id="ARBA00022801"/>
    </source>
</evidence>
<feature type="region of interest" description="Disordered" evidence="3">
    <location>
        <begin position="322"/>
        <end position="341"/>
    </location>
</feature>
<dbReference type="Gene3D" id="3.20.20.70">
    <property type="entry name" value="Aldolase class I"/>
    <property type="match status" value="1"/>
</dbReference>
<dbReference type="PANTHER" id="PTHR15172">
    <property type="entry name" value="GALACTOCEREBROSIDASE"/>
    <property type="match status" value="1"/>
</dbReference>
<evidence type="ECO:0000259" key="4">
    <source>
        <dbReference type="Pfam" id="PF00652"/>
    </source>
</evidence>
<reference evidence="6" key="1">
    <citation type="submission" date="2021-02" db="EMBL/GenBank/DDBJ databases">
        <authorList>
            <person name="Dougan E. K."/>
            <person name="Rhodes N."/>
            <person name="Thang M."/>
            <person name="Chan C."/>
        </authorList>
    </citation>
    <scope>NUCLEOTIDE SEQUENCE</scope>
</reference>
<dbReference type="Gene3D" id="2.60.40.1180">
    <property type="entry name" value="Golgi alpha-mannosidase II"/>
    <property type="match status" value="1"/>
</dbReference>
<dbReference type="GO" id="GO:0005764">
    <property type="term" value="C:lysosome"/>
    <property type="evidence" value="ECO:0007669"/>
    <property type="project" value="TreeGrafter"/>
</dbReference>
<name>A0A813GSP1_POLGL</name>
<organism evidence="6 7">
    <name type="scientific">Polarella glacialis</name>
    <name type="common">Dinoflagellate</name>
    <dbReference type="NCBI Taxonomy" id="89957"/>
    <lineage>
        <taxon>Eukaryota</taxon>
        <taxon>Sar</taxon>
        <taxon>Alveolata</taxon>
        <taxon>Dinophyceae</taxon>
        <taxon>Suessiales</taxon>
        <taxon>Suessiaceae</taxon>
        <taxon>Polarella</taxon>
    </lineage>
</organism>
<dbReference type="InterPro" id="IPR001286">
    <property type="entry name" value="Glyco_hydro_59"/>
</dbReference>
<protein>
    <recommendedName>
        <fullName evidence="8">Galactosylceramidase</fullName>
    </recommendedName>
</protein>
<dbReference type="InterPro" id="IPR035992">
    <property type="entry name" value="Ricin_B-like_lectins"/>
</dbReference>
<evidence type="ECO:0008006" key="8">
    <source>
        <dbReference type="Google" id="ProtNLM"/>
    </source>
</evidence>
<evidence type="ECO:0000256" key="2">
    <source>
        <dbReference type="ARBA" id="ARBA00023295"/>
    </source>
</evidence>
<evidence type="ECO:0000259" key="5">
    <source>
        <dbReference type="Pfam" id="PF02057"/>
    </source>
</evidence>
<keyword evidence="7" id="KW-1185">Reference proteome</keyword>
<sequence>LIREARLRNPDLVVYALLWGLPYWVGVENGTQSHFHSEDTLVYLVSWLECAQNFKLGTINYLGNRNERDWGPTEWTTALRDALDLGGFTSTRLVLLDGEYDPRVVDLARLPSRSVGGDPLVAIASLQKNFSLAASGGAVALHAPCYLPRPEVRAETGLPLWSSQDGPLSDDWAGASCLGRVLNQNFVRMNVTSTLARTLSWSVHPALGGVPAGLVRAQEPWSGIFSVRLPLWMIAHTTQFTRVGWSVLDVQSGASGYLPRGGSFVSYASPARDQFTVVVEKLELACPTCAGQTTFSERLVFVVANLGQRNMSTAPLSAAAAAAESRNASDRSENQSDTSNVSKASAAAAEVQEITYLGFWLTNITHQFLRLPDLPIDPDSSSFNFTALPDTLYTISSLRYEESNVSSASVDNINTSADDGLAAVPFPVPLAETFDGYLDGASARYFADYGGSFHAAPDPTIEGNMVLKQSVTKRAGANQWAPDSEPISLVGHKMEDVRITVDLYLPQQRPSSEIFTASSVIQSAWSGLCLASDRQKAWDGVRVAQEACEEAWQTQFSFEPSTGRLLSRRIADDACVTAYECPREREGEFALCLRPCGRTRLQSSNQSWTMSADGTLRLAAVPDLCLTLAKTEAAGLALAPCASQHKAPPEQRWLTPGPELTMYAGVCLRLRPDTNAEEAVAPLSGRSGRLGYCLRLGVDGSGRGAWRLESGGRGDTLAWGPLPAALGAWHRISLAPWQKLVVSCLLLVVL</sequence>
<dbReference type="SUPFAM" id="SSF50370">
    <property type="entry name" value="Ricin B-like lectins"/>
    <property type="match status" value="1"/>
</dbReference>
<keyword evidence="2" id="KW-0326">Glycosidase</keyword>
<dbReference type="InterPro" id="IPR000772">
    <property type="entry name" value="Ricin_B_lectin"/>
</dbReference>
<dbReference type="GO" id="GO:0004336">
    <property type="term" value="F:galactosylceramidase activity"/>
    <property type="evidence" value="ECO:0007669"/>
    <property type="project" value="InterPro"/>
</dbReference>
<dbReference type="Gene3D" id="2.80.10.50">
    <property type="match status" value="1"/>
</dbReference>
<dbReference type="GO" id="GO:0016020">
    <property type="term" value="C:membrane"/>
    <property type="evidence" value="ECO:0007669"/>
    <property type="project" value="GOC"/>
</dbReference>
<dbReference type="Pfam" id="PF00652">
    <property type="entry name" value="Ricin_B_lectin"/>
    <property type="match status" value="1"/>
</dbReference>
<dbReference type="Pfam" id="PF02057">
    <property type="entry name" value="Glyco_hydro_59"/>
    <property type="match status" value="1"/>
</dbReference>
<keyword evidence="1" id="KW-0378">Hydrolase</keyword>
<dbReference type="AlphaFoldDB" id="A0A813GSP1"/>
<evidence type="ECO:0000256" key="3">
    <source>
        <dbReference type="SAM" id="MobiDB-lite"/>
    </source>
</evidence>
<dbReference type="InterPro" id="IPR049161">
    <property type="entry name" value="GH59_cat"/>
</dbReference>
<proteinExistence type="predicted"/>
<dbReference type="EMBL" id="CAJNNV010028775">
    <property type="protein sequence ID" value="CAE8625706.1"/>
    <property type="molecule type" value="Genomic_DNA"/>
</dbReference>
<gene>
    <name evidence="6" type="ORF">PGLA1383_LOCUS42699</name>
</gene>
<dbReference type="OrthoDB" id="440760at2759"/>
<feature type="domain" description="Glycosyl hydrolase family 59 catalytic" evidence="5">
    <location>
        <begin position="1"/>
        <end position="239"/>
    </location>
</feature>
<feature type="non-terminal residue" evidence="6">
    <location>
        <position position="750"/>
    </location>
</feature>